<proteinExistence type="predicted"/>
<name>A0AAD8XJF7_GLOAC</name>
<gene>
    <name evidence="2" type="ORF">BDZ83DRAFT_258601</name>
</gene>
<evidence type="ECO:0000256" key="1">
    <source>
        <dbReference type="SAM" id="MobiDB-lite"/>
    </source>
</evidence>
<accession>A0AAD8XJF7</accession>
<protein>
    <submittedName>
        <fullName evidence="2">Uncharacterized protein</fullName>
    </submittedName>
</protein>
<feature type="compositionally biased region" description="Basic residues" evidence="1">
    <location>
        <begin position="30"/>
        <end position="41"/>
    </location>
</feature>
<dbReference type="GeneID" id="85385877"/>
<dbReference type="AlphaFoldDB" id="A0AAD8XJF7"/>
<evidence type="ECO:0000313" key="3">
    <source>
        <dbReference type="Proteomes" id="UP001244207"/>
    </source>
</evidence>
<feature type="region of interest" description="Disordered" evidence="1">
    <location>
        <begin position="16"/>
        <end position="45"/>
    </location>
</feature>
<sequence length="246" mass="26843">MTPSYESILPNSFDITRTYGHIPEPQSSHGRPKRHPRRTSAKTRASLEPAFTVGHLLSSTTSCIPHPSVSQYGPDSSKYAPHSTNKTLVRARSHAPSVLISSTRTKFVAAEIVVLERDVAKVVVAFYKGPCPTRKAYFARRHRFGRNCTGILAKLPTRVQMPVGFSGDLLELLQVVAGRRDTRFALLILMVMVVPSLSGSRILDLRRCGGIGASPLMAKSKLSGVQARAKRSPRASETAKVCALLI</sequence>
<comment type="caution">
    <text evidence="2">The sequence shown here is derived from an EMBL/GenBank/DDBJ whole genome shotgun (WGS) entry which is preliminary data.</text>
</comment>
<dbReference type="RefSeq" id="XP_060366505.1">
    <property type="nucleotide sequence ID" value="XM_060501978.1"/>
</dbReference>
<dbReference type="Proteomes" id="UP001244207">
    <property type="component" value="Unassembled WGS sequence"/>
</dbReference>
<evidence type="ECO:0000313" key="2">
    <source>
        <dbReference type="EMBL" id="KAK1726450.1"/>
    </source>
</evidence>
<keyword evidence="3" id="KW-1185">Reference proteome</keyword>
<reference evidence="2" key="1">
    <citation type="submission" date="2021-12" db="EMBL/GenBank/DDBJ databases">
        <title>Comparative genomics, transcriptomics and evolutionary studies reveal genomic signatures of adaptation to plant cell wall in hemibiotrophic fungi.</title>
        <authorList>
            <consortium name="DOE Joint Genome Institute"/>
            <person name="Baroncelli R."/>
            <person name="Diaz J.F."/>
            <person name="Benocci T."/>
            <person name="Peng M."/>
            <person name="Battaglia E."/>
            <person name="Haridas S."/>
            <person name="Andreopoulos W."/>
            <person name="Labutti K."/>
            <person name="Pangilinan J."/>
            <person name="Floch G.L."/>
            <person name="Makela M.R."/>
            <person name="Henrissat B."/>
            <person name="Grigoriev I.V."/>
            <person name="Crouch J.A."/>
            <person name="De Vries R.P."/>
            <person name="Sukno S.A."/>
            <person name="Thon M.R."/>
        </authorList>
    </citation>
    <scope>NUCLEOTIDE SEQUENCE</scope>
    <source>
        <strain evidence="2">CBS 112980</strain>
    </source>
</reference>
<dbReference type="EMBL" id="JAHMHS010000032">
    <property type="protein sequence ID" value="KAK1726450.1"/>
    <property type="molecule type" value="Genomic_DNA"/>
</dbReference>
<organism evidence="2 3">
    <name type="scientific">Glomerella acutata</name>
    <name type="common">Colletotrichum acutatum</name>
    <dbReference type="NCBI Taxonomy" id="27357"/>
    <lineage>
        <taxon>Eukaryota</taxon>
        <taxon>Fungi</taxon>
        <taxon>Dikarya</taxon>
        <taxon>Ascomycota</taxon>
        <taxon>Pezizomycotina</taxon>
        <taxon>Sordariomycetes</taxon>
        <taxon>Hypocreomycetidae</taxon>
        <taxon>Glomerellales</taxon>
        <taxon>Glomerellaceae</taxon>
        <taxon>Colletotrichum</taxon>
        <taxon>Colletotrichum acutatum species complex</taxon>
    </lineage>
</organism>